<keyword evidence="1 2" id="KW-0175">Coiled coil</keyword>
<feature type="coiled-coil region" evidence="2">
    <location>
        <begin position="716"/>
        <end position="750"/>
    </location>
</feature>
<dbReference type="InterPro" id="IPR049270">
    <property type="entry name" value="CFAP58_CC"/>
</dbReference>
<keyword evidence="5" id="KW-1185">Reference proteome</keyword>
<protein>
    <submittedName>
        <fullName evidence="4">Cilia- and flagella-associated protein 58</fullName>
    </submittedName>
</protein>
<organism evidence="4 5">
    <name type="scientific">Crotalus adamanteus</name>
    <name type="common">Eastern diamondback rattlesnake</name>
    <dbReference type="NCBI Taxonomy" id="8729"/>
    <lineage>
        <taxon>Eukaryota</taxon>
        <taxon>Metazoa</taxon>
        <taxon>Chordata</taxon>
        <taxon>Craniata</taxon>
        <taxon>Vertebrata</taxon>
        <taxon>Euteleostomi</taxon>
        <taxon>Lepidosauria</taxon>
        <taxon>Squamata</taxon>
        <taxon>Bifurcata</taxon>
        <taxon>Unidentata</taxon>
        <taxon>Episquamata</taxon>
        <taxon>Toxicofera</taxon>
        <taxon>Serpentes</taxon>
        <taxon>Colubroidea</taxon>
        <taxon>Viperidae</taxon>
        <taxon>Crotalinae</taxon>
        <taxon>Crotalus</taxon>
    </lineage>
</organism>
<keyword evidence="4" id="KW-0282">Flagellum</keyword>
<keyword evidence="4" id="KW-0969">Cilium</keyword>
<name>A0AAW1BFW8_CROAD</name>
<dbReference type="GO" id="GO:0005856">
    <property type="term" value="C:cytoskeleton"/>
    <property type="evidence" value="ECO:0007669"/>
    <property type="project" value="TreeGrafter"/>
</dbReference>
<proteinExistence type="predicted"/>
<evidence type="ECO:0000313" key="4">
    <source>
        <dbReference type="EMBL" id="KAK9400884.1"/>
    </source>
</evidence>
<gene>
    <name evidence="4" type="ORF">NXF25_011598</name>
</gene>
<sequence>MGGGGRERMVDALKSRRLCNTRGSSKAATFRSLLLLQRPSRETDFPPGSARGLFSFSPSRAGAVYRPLPADMAEERYDKPVIEENVFEALEKDFQEVISELTGDQSLEKFRVEYEKLHAVLRKSYENEKRLMAKCRELNAEIVVNSAKVATALKLSQDDQTTITSLKREIEKAWKMVDAAYEKEQKAKETIMSLKEEIINLTKLVEQGSGLSLGQEHNLRELLKFKEEVTKERDQLLAEVVKLRESVANMSDQQQEAEKTRLEAESTIAQLHQEIQMRQNEASRETRKKEKMERELKQLQNELECKMADIKTMQQGLNKSKEELLKCEQQLKEQKILNERATKELEQSTARNTKLQLENEQHSLAIEQLMQENQQKTTELRTREDEVSQMRQEIGKLTKMREVMQRKLRVVEENKTQAEFERDTLKNQITGLEKELEAAKKQAEVDKKAIDELVRERDILNKNLLKAASVTQKQMNLVKLHEQSKKNLEEEIQNYKDEAQKQRKIIFQLEKERDRYINEASDLTQKVLHHMEDIKLREMQIFDYKKKIAESETKLKQQQNLYEAVRSDRNLYSKNLIEAQDEINEMRKKLKIMTHQVDQLKEEISVKEAALVKVHLDHQRIEKEKEALKSELLKMRQQALETKHFIEKQEEEERKLLKIISEADAERLRQKKELDQVISERDILGSQLVRRNDELALLYEKIKIQQSILNKGEMQYRQRIEDIRLLKLEIKKLRREKAILGKSVANVEELRQEVYHMQKELLKERTRCRALEEELENPMNVHRWRKLEASDPSTYELIQKIHALQKRLISKTEEVVEKELLLQEKEKLYVELKHILARQPGPEAAEQLQLYRHTLREKTKQLKVLSSELNMYESQSQEYKYEIERLANELLNIKKKYLTQKRKEQENKEKEKALSNIEHDFAGQRARVPRFTGGGFPLSNPPPKIVA</sequence>
<feature type="coiled-coil region" evidence="2">
    <location>
        <begin position="855"/>
        <end position="920"/>
    </location>
</feature>
<evidence type="ECO:0000256" key="2">
    <source>
        <dbReference type="SAM" id="Coils"/>
    </source>
</evidence>
<dbReference type="PANTHER" id="PTHR32083:SF31">
    <property type="entry name" value="CILIA- AND FLAGELLA-ASSOCIATED PROTEIN 58"/>
    <property type="match status" value="1"/>
</dbReference>
<accession>A0AAW1BFW8</accession>
<dbReference type="EMBL" id="JAOTOJ010000005">
    <property type="protein sequence ID" value="KAK9400884.1"/>
    <property type="molecule type" value="Genomic_DNA"/>
</dbReference>
<feature type="coiled-coil region" evidence="2">
    <location>
        <begin position="177"/>
        <end position="680"/>
    </location>
</feature>
<dbReference type="PANTHER" id="PTHR32083">
    <property type="entry name" value="CILIA AND FLAGELLA-ASSOCIATED PROTEIN 58-RELATED"/>
    <property type="match status" value="1"/>
</dbReference>
<reference evidence="4 5" key="1">
    <citation type="journal article" date="2024" name="Proc. Natl. Acad. Sci. U.S.A.">
        <title>The genetic regulatory architecture and epigenomic basis for age-related changes in rattlesnake venom.</title>
        <authorList>
            <person name="Hogan M.P."/>
            <person name="Holding M.L."/>
            <person name="Nystrom G.S."/>
            <person name="Colston T.J."/>
            <person name="Bartlett D.A."/>
            <person name="Mason A.J."/>
            <person name="Ellsworth S.A."/>
            <person name="Rautsaw R.M."/>
            <person name="Lawrence K.C."/>
            <person name="Strickland J.L."/>
            <person name="He B."/>
            <person name="Fraser P."/>
            <person name="Margres M.J."/>
            <person name="Gilbert D.M."/>
            <person name="Gibbs H.L."/>
            <person name="Parkinson C.L."/>
            <person name="Rokyta D.R."/>
        </authorList>
    </citation>
    <scope>NUCLEOTIDE SEQUENCE [LARGE SCALE GENOMIC DNA]</scope>
    <source>
        <strain evidence="4">DRR0105</strain>
    </source>
</reference>
<evidence type="ECO:0000256" key="1">
    <source>
        <dbReference type="ARBA" id="ARBA00023054"/>
    </source>
</evidence>
<dbReference type="AlphaFoldDB" id="A0AAW1BFW8"/>
<comment type="caution">
    <text evidence="4">The sequence shown here is derived from an EMBL/GenBank/DDBJ whole genome shotgun (WGS) entry which is preliminary data.</text>
</comment>
<dbReference type="Pfam" id="PF21771">
    <property type="entry name" value="CFAP58_CC"/>
    <property type="match status" value="1"/>
</dbReference>
<feature type="domain" description="Cilia- and flagella-associated protein 58 central coiled coil" evidence="3">
    <location>
        <begin position="437"/>
        <end position="741"/>
    </location>
</feature>
<keyword evidence="4" id="KW-0966">Cell projection</keyword>
<evidence type="ECO:0000313" key="5">
    <source>
        <dbReference type="Proteomes" id="UP001474421"/>
    </source>
</evidence>
<evidence type="ECO:0000259" key="3">
    <source>
        <dbReference type="Pfam" id="PF21771"/>
    </source>
</evidence>
<dbReference type="Proteomes" id="UP001474421">
    <property type="component" value="Unassembled WGS sequence"/>
</dbReference>